<keyword evidence="8" id="KW-1133">Transmembrane helix</keyword>
<accession>A0A4Q1DDD4</accession>
<evidence type="ECO:0000256" key="5">
    <source>
        <dbReference type="ARBA" id="ARBA00022777"/>
    </source>
</evidence>
<feature type="repeat" description="TPR" evidence="7">
    <location>
        <begin position="173"/>
        <end position="206"/>
    </location>
</feature>
<evidence type="ECO:0000256" key="6">
    <source>
        <dbReference type="ARBA" id="ARBA00023012"/>
    </source>
</evidence>
<keyword evidence="5" id="KW-0418">Kinase</keyword>
<keyword evidence="12" id="KW-1185">Reference proteome</keyword>
<feature type="signal peptide" evidence="9">
    <location>
        <begin position="1"/>
        <end position="24"/>
    </location>
</feature>
<dbReference type="GO" id="GO:0016036">
    <property type="term" value="P:cellular response to phosphate starvation"/>
    <property type="evidence" value="ECO:0007669"/>
    <property type="project" value="TreeGrafter"/>
</dbReference>
<evidence type="ECO:0000256" key="7">
    <source>
        <dbReference type="PROSITE-ProRule" id="PRU00339"/>
    </source>
</evidence>
<dbReference type="SUPFAM" id="SSF47384">
    <property type="entry name" value="Homodimeric domain of signal transducing histidine kinase"/>
    <property type="match status" value="1"/>
</dbReference>
<keyword evidence="6" id="KW-0902">Two-component regulatory system</keyword>
<reference evidence="11 12" key="1">
    <citation type="submission" date="2019-01" db="EMBL/GenBank/DDBJ databases">
        <title>Filimonas sp. strain TTM-71.</title>
        <authorList>
            <person name="Chen W.-M."/>
        </authorList>
    </citation>
    <scope>NUCLEOTIDE SEQUENCE [LARGE SCALE GENOMIC DNA]</scope>
    <source>
        <strain evidence="11 12">TTM-71</strain>
    </source>
</reference>
<dbReference type="GO" id="GO:0000155">
    <property type="term" value="F:phosphorelay sensor kinase activity"/>
    <property type="evidence" value="ECO:0007669"/>
    <property type="project" value="InterPro"/>
</dbReference>
<keyword evidence="9" id="KW-0732">Signal</keyword>
<dbReference type="SUPFAM" id="SSF55874">
    <property type="entry name" value="ATPase domain of HSP90 chaperone/DNA topoisomerase II/histidine kinase"/>
    <property type="match status" value="1"/>
</dbReference>
<dbReference type="InterPro" id="IPR004358">
    <property type="entry name" value="Sig_transdc_His_kin-like_C"/>
</dbReference>
<name>A0A4Q1DDD4_9BACT</name>
<dbReference type="PROSITE" id="PS50109">
    <property type="entry name" value="HIS_KIN"/>
    <property type="match status" value="1"/>
</dbReference>
<keyword evidence="4" id="KW-0808">Transferase</keyword>
<keyword evidence="3" id="KW-0597">Phosphoprotein</keyword>
<evidence type="ECO:0000256" key="3">
    <source>
        <dbReference type="ARBA" id="ARBA00022553"/>
    </source>
</evidence>
<dbReference type="AlphaFoldDB" id="A0A4Q1DDD4"/>
<dbReference type="PRINTS" id="PR00344">
    <property type="entry name" value="BCTRLSENSOR"/>
</dbReference>
<keyword evidence="7" id="KW-0802">TPR repeat</keyword>
<sequence>MKYLCKLAVAIVSVIFIGTAFAHAQQTVRLPVNLKQRLIAVCDVCQHKPGSNTGYRQGLHHSIEALLSGELDSAYTHALYAITQTDTGSDGSGRQYAYFIKAKVLYYKKLYTQAIAEYKQLLGNAQLDTIIRSNIYTNLGECYLELSDFKQALHYFDSWKQTFQKYNDLYSASAVYQNSGLCLFHMERYAEAENDFKQTLTVNEQLRDTFGLAMNYMNLANLYYNQYLDSKAIPCFEKSLLFAKRAGDLEALKSAYLNMAVVEENRNRFKEALQYRKQYETLHDSAWNRDNIWKLASQEKKFTAQIKENKIHLLEQQALVSNAQLKTQRWQRNTLLAVAIGFLAIAGFSLVAYTITRRKNKIIVEQKDALDLLNKTKDRLYSIVAHDLRSPIYSLKTNLAKIKTALSKGVMSETNEVLANAQHIAGNTYALLDNLLNWTLSQTNQLLFHPQRLQLQAIVQQVYFDYQPIAANKQIELQQSVPPGYFIKADLNSMKIVLRNLLDNAIKYTPAGGRVSITATGNSTQCSLQIEDTGIGMDEQLLAGLQTEGETGVQQDADGNTSTGFGLNLCRVMVQKNNGSLHISSKKNAGTQVDLLFPLNDDV</sequence>
<dbReference type="Gene3D" id="1.25.40.10">
    <property type="entry name" value="Tetratricopeptide repeat domain"/>
    <property type="match status" value="1"/>
</dbReference>
<proteinExistence type="predicted"/>
<evidence type="ECO:0000256" key="9">
    <source>
        <dbReference type="SAM" id="SignalP"/>
    </source>
</evidence>
<dbReference type="SUPFAM" id="SSF48452">
    <property type="entry name" value="TPR-like"/>
    <property type="match status" value="1"/>
</dbReference>
<dbReference type="EMBL" id="SDHZ01000001">
    <property type="protein sequence ID" value="RXK86885.1"/>
    <property type="molecule type" value="Genomic_DNA"/>
</dbReference>
<dbReference type="InterPro" id="IPR050351">
    <property type="entry name" value="BphY/WalK/GraS-like"/>
</dbReference>
<evidence type="ECO:0000256" key="2">
    <source>
        <dbReference type="ARBA" id="ARBA00012438"/>
    </source>
</evidence>
<feature type="chain" id="PRO_5020890948" description="histidine kinase" evidence="9">
    <location>
        <begin position="25"/>
        <end position="603"/>
    </location>
</feature>
<feature type="repeat" description="TPR" evidence="7">
    <location>
        <begin position="133"/>
        <end position="166"/>
    </location>
</feature>
<dbReference type="RefSeq" id="WP_129002634.1">
    <property type="nucleotide sequence ID" value="NZ_SDHZ01000001.1"/>
</dbReference>
<dbReference type="PANTHER" id="PTHR45453">
    <property type="entry name" value="PHOSPHATE REGULON SENSOR PROTEIN PHOR"/>
    <property type="match status" value="1"/>
</dbReference>
<dbReference type="OrthoDB" id="9781208at2"/>
<evidence type="ECO:0000256" key="1">
    <source>
        <dbReference type="ARBA" id="ARBA00000085"/>
    </source>
</evidence>
<dbReference type="InterPro" id="IPR005467">
    <property type="entry name" value="His_kinase_dom"/>
</dbReference>
<dbReference type="GO" id="GO:0004721">
    <property type="term" value="F:phosphoprotein phosphatase activity"/>
    <property type="evidence" value="ECO:0007669"/>
    <property type="project" value="TreeGrafter"/>
</dbReference>
<comment type="caution">
    <text evidence="11">The sequence shown here is derived from an EMBL/GenBank/DDBJ whole genome shotgun (WGS) entry which is preliminary data.</text>
</comment>
<protein>
    <recommendedName>
        <fullName evidence="2">histidine kinase</fullName>
        <ecNumber evidence="2">2.7.13.3</ecNumber>
    </recommendedName>
</protein>
<dbReference type="InterPro" id="IPR019734">
    <property type="entry name" value="TPR_rpt"/>
</dbReference>
<comment type="catalytic activity">
    <reaction evidence="1">
        <text>ATP + protein L-histidine = ADP + protein N-phospho-L-histidine.</text>
        <dbReference type="EC" id="2.7.13.3"/>
    </reaction>
</comment>
<dbReference type="PROSITE" id="PS50005">
    <property type="entry name" value="TPR"/>
    <property type="match status" value="2"/>
</dbReference>
<dbReference type="InterPro" id="IPR036890">
    <property type="entry name" value="HATPase_C_sf"/>
</dbReference>
<evidence type="ECO:0000256" key="8">
    <source>
        <dbReference type="SAM" id="Phobius"/>
    </source>
</evidence>
<evidence type="ECO:0000313" key="12">
    <source>
        <dbReference type="Proteomes" id="UP000290545"/>
    </source>
</evidence>
<dbReference type="Proteomes" id="UP000290545">
    <property type="component" value="Unassembled WGS sequence"/>
</dbReference>
<dbReference type="GO" id="GO:0005886">
    <property type="term" value="C:plasma membrane"/>
    <property type="evidence" value="ECO:0007669"/>
    <property type="project" value="TreeGrafter"/>
</dbReference>
<dbReference type="PANTHER" id="PTHR45453:SF1">
    <property type="entry name" value="PHOSPHATE REGULON SENSOR PROTEIN PHOR"/>
    <property type="match status" value="1"/>
</dbReference>
<dbReference type="InterPro" id="IPR003594">
    <property type="entry name" value="HATPase_dom"/>
</dbReference>
<dbReference type="SMART" id="SM00028">
    <property type="entry name" value="TPR"/>
    <property type="match status" value="3"/>
</dbReference>
<feature type="transmembrane region" description="Helical" evidence="8">
    <location>
        <begin position="335"/>
        <end position="355"/>
    </location>
</feature>
<evidence type="ECO:0000256" key="4">
    <source>
        <dbReference type="ARBA" id="ARBA00022679"/>
    </source>
</evidence>
<organism evidence="11 12">
    <name type="scientific">Filimonas effusa</name>
    <dbReference type="NCBI Taxonomy" id="2508721"/>
    <lineage>
        <taxon>Bacteria</taxon>
        <taxon>Pseudomonadati</taxon>
        <taxon>Bacteroidota</taxon>
        <taxon>Chitinophagia</taxon>
        <taxon>Chitinophagales</taxon>
        <taxon>Chitinophagaceae</taxon>
        <taxon>Filimonas</taxon>
    </lineage>
</organism>
<evidence type="ECO:0000259" key="10">
    <source>
        <dbReference type="PROSITE" id="PS50109"/>
    </source>
</evidence>
<dbReference type="EC" id="2.7.13.3" evidence="2"/>
<feature type="domain" description="Histidine kinase" evidence="10">
    <location>
        <begin position="383"/>
        <end position="601"/>
    </location>
</feature>
<dbReference type="InterPro" id="IPR036097">
    <property type="entry name" value="HisK_dim/P_sf"/>
</dbReference>
<dbReference type="Gene3D" id="3.30.565.10">
    <property type="entry name" value="Histidine kinase-like ATPase, C-terminal domain"/>
    <property type="match status" value="1"/>
</dbReference>
<keyword evidence="8" id="KW-0812">Transmembrane</keyword>
<gene>
    <name evidence="11" type="ORF">ESB13_08875</name>
</gene>
<keyword evidence="8" id="KW-0472">Membrane</keyword>
<evidence type="ECO:0000313" key="11">
    <source>
        <dbReference type="EMBL" id="RXK86885.1"/>
    </source>
</evidence>
<dbReference type="InterPro" id="IPR011990">
    <property type="entry name" value="TPR-like_helical_dom_sf"/>
</dbReference>
<dbReference type="Pfam" id="PF02518">
    <property type="entry name" value="HATPase_c"/>
    <property type="match status" value="1"/>
</dbReference>
<dbReference type="SMART" id="SM00387">
    <property type="entry name" value="HATPase_c"/>
    <property type="match status" value="1"/>
</dbReference>
<dbReference type="Gene3D" id="1.10.287.130">
    <property type="match status" value="1"/>
</dbReference>